<keyword evidence="11" id="KW-0969">Cilium</keyword>
<proteinExistence type="inferred from homology"/>
<feature type="transmembrane region" description="Helical" evidence="9">
    <location>
        <begin position="149"/>
        <end position="170"/>
    </location>
</feature>
<dbReference type="EMBL" id="CP012541">
    <property type="protein sequence ID" value="ALF47869.1"/>
    <property type="molecule type" value="Genomic_DNA"/>
</dbReference>
<dbReference type="InterPro" id="IPR000540">
    <property type="entry name" value="Flag_MotA_CS"/>
</dbReference>
<evidence type="ECO:0000256" key="6">
    <source>
        <dbReference type="ARBA" id="ARBA00022779"/>
    </source>
</evidence>
<sequence length="255" mass="27120">MDLGTVVGWVLTLVLLFGSMAIGVGIGPYIDVPSIMIVFGGTIGVMMVGFKMETLKGIGKFYGVAVKPPVVVNLPETIKKIVDYSTKARRDGILALESEVNNETNQFLKKGLSMAVDGNEPDAIRALLEIDIDQTSARHTNNIKIFEQIGGFAGAMGMIGTLIGLVAMLLNMSDPSAIGPSMAVALLTTLYGAMIGNIIGAPVANILSIRDSDEALEKQVILEGIMAIQAGDNPRTLEAKLLAFLPPKDRKSQFE</sequence>
<evidence type="ECO:0000256" key="2">
    <source>
        <dbReference type="ARBA" id="ARBA00008038"/>
    </source>
</evidence>
<evidence type="ECO:0000256" key="8">
    <source>
        <dbReference type="ARBA" id="ARBA00023136"/>
    </source>
</evidence>
<dbReference type="GO" id="GO:0071978">
    <property type="term" value="P:bacterial-type flagellum-dependent swarming motility"/>
    <property type="evidence" value="ECO:0007669"/>
    <property type="project" value="InterPro"/>
</dbReference>
<dbReference type="RefSeq" id="WP_054196832.1">
    <property type="nucleotide sequence ID" value="NZ_CABMKQ010000057.1"/>
</dbReference>
<evidence type="ECO:0000313" key="14">
    <source>
        <dbReference type="Proteomes" id="UP000192671"/>
    </source>
</evidence>
<reference evidence="11" key="2">
    <citation type="submission" date="2016-07" db="EMBL/GenBank/DDBJ databases">
        <title>Comparative genomics of the Campylobacter concisus group.</title>
        <authorList>
            <person name="Miller W.G."/>
            <person name="Yee E."/>
            <person name="Chapman M.H."/>
            <person name="Huynh S."/>
            <person name="Bono J.L."/>
            <person name="On S.L.W."/>
            <person name="StLeger J."/>
            <person name="Foster G."/>
            <person name="Parker C.T."/>
        </authorList>
    </citation>
    <scope>NUCLEOTIDE SEQUENCE</scope>
    <source>
        <strain evidence="11">ATCC 33237</strain>
    </source>
</reference>
<dbReference type="Pfam" id="PF01618">
    <property type="entry name" value="MotA_ExbB"/>
    <property type="match status" value="1"/>
</dbReference>
<feature type="domain" description="MotA/TolQ/ExbB proton channel" evidence="10">
    <location>
        <begin position="101"/>
        <end position="215"/>
    </location>
</feature>
<name>A0A0M4TML1_9BACT</name>
<evidence type="ECO:0000256" key="3">
    <source>
        <dbReference type="ARBA" id="ARBA00022448"/>
    </source>
</evidence>
<keyword evidence="11" id="KW-0282">Flagellum</keyword>
<dbReference type="KEGG" id="ccoc:CCON33237_1202"/>
<feature type="transmembrane region" description="Helical" evidence="9">
    <location>
        <begin position="7"/>
        <end position="26"/>
    </location>
</feature>
<accession>A0A0M4TML1</accession>
<evidence type="ECO:0000256" key="4">
    <source>
        <dbReference type="ARBA" id="ARBA00022475"/>
    </source>
</evidence>
<reference evidence="12 14" key="3">
    <citation type="journal article" date="2017" name="Gene Rep">
        <title>The ribosomal RNA operon (rrn) of Campylobacter concisus supports molecular typing to genomospecies level.</title>
        <authorList>
            <person name="Huq M."/>
            <person name="Van T.T.H."/>
            <person name="Gurtler V."/>
            <person name="Elshagmani E."/>
            <person name="Allemailem K.S."/>
            <person name="Smooker P.M."/>
            <person name="Istivan T.S."/>
        </authorList>
    </citation>
    <scope>NUCLEOTIDE SEQUENCE [LARGE SCALE GENOMIC DNA]</scope>
    <source>
        <strain evidence="12 14">RCH 26</strain>
    </source>
</reference>
<dbReference type="GeneID" id="28662876"/>
<keyword evidence="5 9" id="KW-0812">Transmembrane</keyword>
<evidence type="ECO:0000313" key="12">
    <source>
        <dbReference type="EMBL" id="ORI09148.1"/>
    </source>
</evidence>
<protein>
    <submittedName>
        <fullName evidence="11 12">Flagellar motor protein</fullName>
    </submittedName>
</protein>
<dbReference type="PATRIC" id="fig|199.248.peg.1240"/>
<dbReference type="Proteomes" id="UP000192671">
    <property type="component" value="Unassembled WGS sequence"/>
</dbReference>
<dbReference type="EMBL" id="LVWL01000012">
    <property type="protein sequence ID" value="ORI09148.1"/>
    <property type="molecule type" value="Genomic_DNA"/>
</dbReference>
<evidence type="ECO:0000259" key="10">
    <source>
        <dbReference type="Pfam" id="PF01618"/>
    </source>
</evidence>
<dbReference type="PANTHER" id="PTHR30433:SF2">
    <property type="entry name" value="MOTILITY PROTEIN A"/>
    <property type="match status" value="1"/>
</dbReference>
<dbReference type="GO" id="GO:0005886">
    <property type="term" value="C:plasma membrane"/>
    <property type="evidence" value="ECO:0007669"/>
    <property type="project" value="UniProtKB-SubCell"/>
</dbReference>
<feature type="transmembrane region" description="Helical" evidence="9">
    <location>
        <begin position="32"/>
        <end position="50"/>
    </location>
</feature>
<keyword evidence="4" id="KW-1003">Cell membrane</keyword>
<keyword evidence="6" id="KW-0283">Flagellar rotation</keyword>
<keyword evidence="11" id="KW-0966">Cell projection</keyword>
<dbReference type="PANTHER" id="PTHR30433">
    <property type="entry name" value="CHEMOTAXIS PROTEIN MOTA"/>
    <property type="match status" value="1"/>
</dbReference>
<dbReference type="InterPro" id="IPR002898">
    <property type="entry name" value="MotA_ExbB_proton_chnl"/>
</dbReference>
<evidence type="ECO:0000256" key="1">
    <source>
        <dbReference type="ARBA" id="ARBA00004429"/>
    </source>
</evidence>
<evidence type="ECO:0000313" key="11">
    <source>
        <dbReference type="EMBL" id="ALF47869.1"/>
    </source>
</evidence>
<organism evidence="11 13">
    <name type="scientific">Campylobacter concisus</name>
    <dbReference type="NCBI Taxonomy" id="199"/>
    <lineage>
        <taxon>Bacteria</taxon>
        <taxon>Pseudomonadati</taxon>
        <taxon>Campylobacterota</taxon>
        <taxon>Epsilonproteobacteria</taxon>
        <taxon>Campylobacterales</taxon>
        <taxon>Campylobacteraceae</taxon>
        <taxon>Campylobacter</taxon>
    </lineage>
</organism>
<evidence type="ECO:0000256" key="9">
    <source>
        <dbReference type="SAM" id="Phobius"/>
    </source>
</evidence>
<evidence type="ECO:0000256" key="5">
    <source>
        <dbReference type="ARBA" id="ARBA00022692"/>
    </source>
</evidence>
<keyword evidence="8 9" id="KW-0472">Membrane</keyword>
<comment type="subcellular location">
    <subcellularLocation>
        <location evidence="1">Cell inner membrane</location>
        <topology evidence="1">Multi-pass membrane protein</topology>
    </subcellularLocation>
</comment>
<evidence type="ECO:0000313" key="13">
    <source>
        <dbReference type="Proteomes" id="UP000066049"/>
    </source>
</evidence>
<dbReference type="PROSITE" id="PS01307">
    <property type="entry name" value="MOTA"/>
    <property type="match status" value="1"/>
</dbReference>
<dbReference type="InterPro" id="IPR047055">
    <property type="entry name" value="MotA-like"/>
</dbReference>
<dbReference type="Proteomes" id="UP000066049">
    <property type="component" value="Chromosome"/>
</dbReference>
<dbReference type="AlphaFoldDB" id="A0A0M4TML1"/>
<evidence type="ECO:0000256" key="7">
    <source>
        <dbReference type="ARBA" id="ARBA00022989"/>
    </source>
</evidence>
<comment type="similarity">
    <text evidence="2">Belongs to the MotA family.</text>
</comment>
<keyword evidence="3" id="KW-0813">Transport</keyword>
<dbReference type="GO" id="GO:0006935">
    <property type="term" value="P:chemotaxis"/>
    <property type="evidence" value="ECO:0007669"/>
    <property type="project" value="InterPro"/>
</dbReference>
<reference evidence="13" key="1">
    <citation type="submission" date="2015-08" db="EMBL/GenBank/DDBJ databases">
        <title>Comparative genomics of the Campylobacter concisus group.</title>
        <authorList>
            <person name="Miller W.G."/>
            <person name="Yee E."/>
            <person name="Chapman M.H."/>
            <person name="Huynh S."/>
            <person name="Bono J.L."/>
            <person name="On S.L.W."/>
            <person name="St Leger J."/>
            <person name="Foster G."/>
            <person name="Parker C.T."/>
        </authorList>
    </citation>
    <scope>NUCLEOTIDE SEQUENCE [LARGE SCALE GENOMIC DNA]</scope>
    <source>
        <strain evidence="13">ATCC 33237</strain>
    </source>
</reference>
<keyword evidence="7 9" id="KW-1133">Transmembrane helix</keyword>
<gene>
    <name evidence="11" type="primary">motP</name>
    <name evidence="12" type="ORF">A3835_01140</name>
    <name evidence="11" type="ORF">CCON33237_1202</name>
</gene>
<feature type="transmembrane region" description="Helical" evidence="9">
    <location>
        <begin position="182"/>
        <end position="207"/>
    </location>
</feature>